<evidence type="ECO:0000313" key="3">
    <source>
        <dbReference type="Proteomes" id="UP001403385"/>
    </source>
</evidence>
<dbReference type="EMBL" id="JBDKWZ010000001">
    <property type="protein sequence ID" value="MEN7546605.1"/>
    <property type="molecule type" value="Genomic_DNA"/>
</dbReference>
<dbReference type="AlphaFoldDB" id="A0AAW9S4D4"/>
<evidence type="ECO:0000313" key="2">
    <source>
        <dbReference type="EMBL" id="MEN7546605.1"/>
    </source>
</evidence>
<dbReference type="Proteomes" id="UP001403385">
    <property type="component" value="Unassembled WGS sequence"/>
</dbReference>
<name>A0AAW9S4D4_9BACT</name>
<accession>A0AAW9S4D4</accession>
<feature type="chain" id="PRO_5043701508" evidence="1">
    <location>
        <begin position="21"/>
        <end position="144"/>
    </location>
</feature>
<organism evidence="2 3">
    <name type="scientific">Rapidithrix thailandica</name>
    <dbReference type="NCBI Taxonomy" id="413964"/>
    <lineage>
        <taxon>Bacteria</taxon>
        <taxon>Pseudomonadati</taxon>
        <taxon>Bacteroidota</taxon>
        <taxon>Cytophagia</taxon>
        <taxon>Cytophagales</taxon>
        <taxon>Flammeovirgaceae</taxon>
        <taxon>Rapidithrix</taxon>
    </lineage>
</organism>
<feature type="signal peptide" evidence="1">
    <location>
        <begin position="1"/>
        <end position="20"/>
    </location>
</feature>
<gene>
    <name evidence="2" type="ORF">AAG747_01720</name>
</gene>
<comment type="caution">
    <text evidence="2">The sequence shown here is derived from an EMBL/GenBank/DDBJ whole genome shotgun (WGS) entry which is preliminary data.</text>
</comment>
<keyword evidence="1" id="KW-0732">Signal</keyword>
<keyword evidence="3" id="KW-1185">Reference proteome</keyword>
<proteinExistence type="predicted"/>
<dbReference type="RefSeq" id="WP_346819389.1">
    <property type="nucleotide sequence ID" value="NZ_JBDKWZ010000001.1"/>
</dbReference>
<sequence>MPVLLALFLVMCFMPQMAKAQSPEFLSSLHKQKLIEVDLDTVGNSIIHTHCQQAVSKLYFVFESNQQSGYFALRDTLYQILEIQAGESDTEILLRYQDGEQNPEMAILYFDLVTREYLMMIFEQELAFVKEDEMKRYPLIDECP</sequence>
<reference evidence="2 3" key="1">
    <citation type="submission" date="2024-04" db="EMBL/GenBank/DDBJ databases">
        <title>Novel genus in family Flammeovirgaceae.</title>
        <authorList>
            <person name="Nguyen T.H."/>
            <person name="Vuong T.Q."/>
            <person name="Le H."/>
            <person name="Kim S.-G."/>
        </authorList>
    </citation>
    <scope>NUCLEOTIDE SEQUENCE [LARGE SCALE GENOMIC DNA]</scope>
    <source>
        <strain evidence="2 3">JCM 23209</strain>
    </source>
</reference>
<evidence type="ECO:0000256" key="1">
    <source>
        <dbReference type="SAM" id="SignalP"/>
    </source>
</evidence>
<protein>
    <submittedName>
        <fullName evidence="2">Uncharacterized protein</fullName>
    </submittedName>
</protein>